<dbReference type="InterPro" id="IPR056920">
    <property type="entry name" value="PRTase-CE"/>
</dbReference>
<dbReference type="KEGG" id="txa:HQN79_10970"/>
<accession>A0A7D4SIU6</accession>
<dbReference type="Proteomes" id="UP000504724">
    <property type="component" value="Chromosome"/>
</dbReference>
<keyword evidence="3" id="KW-1185">Reference proteome</keyword>
<protein>
    <recommendedName>
        <fullName evidence="1">PRTase-CE domain-containing protein</fullName>
    </recommendedName>
</protein>
<evidence type="ECO:0000313" key="3">
    <source>
        <dbReference type="Proteomes" id="UP000504724"/>
    </source>
</evidence>
<dbReference type="RefSeq" id="WP_173286474.1">
    <property type="nucleotide sequence ID" value="NZ_CP054020.1"/>
</dbReference>
<dbReference type="Pfam" id="PF24390">
    <property type="entry name" value="PRTase-CE"/>
    <property type="match status" value="1"/>
</dbReference>
<proteinExistence type="predicted"/>
<dbReference type="EMBL" id="CP054020">
    <property type="protein sequence ID" value="QKI90060.1"/>
    <property type="molecule type" value="Genomic_DNA"/>
</dbReference>
<gene>
    <name evidence="2" type="ORF">HQN79_10970</name>
</gene>
<sequence>MAFHIPESGYHFFEQTVRKVQILISKKVWGEIDKLAFDTWLRNFNTDEEKYFAAHLLDALIFRSDKMINSSFFEIFYQTIPRILKYKGYVSLLDDYHEKLKIKEPYSIKFVTVEKDSPGASGDLFIRNFKKSLRIHKSHIISLAKAAEIVDQIDVLVFIDDITGTGTQFSACLNKVYGKKGQRLCEIYSEKLIIYCPLVGHTKALAKISKFPSVYVSPVEVLSDEHSFFYSKNGLFRDGINSVSDALEFYKNIFISRGIKLSGPLGFKKQALTCFFSNASVPNNSLPIFYYDEDEAKWKPIFRR</sequence>
<dbReference type="AlphaFoldDB" id="A0A7D4SIU6"/>
<name>A0A7D4SIU6_9GAMM</name>
<feature type="domain" description="PRTase-CE" evidence="1">
    <location>
        <begin position="38"/>
        <end position="304"/>
    </location>
</feature>
<reference evidence="2 3" key="1">
    <citation type="submission" date="2020-05" db="EMBL/GenBank/DDBJ databases">
        <title>Thiomicrorhabdus sediminis sp.nov. and Thiomicrorhabdus xiamenensis sp.nov., novel sulfur-oxidizing bacteria isolated from coastal sediment.</title>
        <authorList>
            <person name="Liu X."/>
        </authorList>
    </citation>
    <scope>NUCLEOTIDE SEQUENCE [LARGE SCALE GENOMIC DNA]</scope>
    <source>
        <strain evidence="2 3">G2</strain>
    </source>
</reference>
<evidence type="ECO:0000313" key="2">
    <source>
        <dbReference type="EMBL" id="QKI90060.1"/>
    </source>
</evidence>
<evidence type="ECO:0000259" key="1">
    <source>
        <dbReference type="Pfam" id="PF24390"/>
    </source>
</evidence>
<organism evidence="2 3">
    <name type="scientific">Thiomicrorhabdus xiamenensis</name>
    <dbReference type="NCBI Taxonomy" id="2739063"/>
    <lineage>
        <taxon>Bacteria</taxon>
        <taxon>Pseudomonadati</taxon>
        <taxon>Pseudomonadota</taxon>
        <taxon>Gammaproteobacteria</taxon>
        <taxon>Thiotrichales</taxon>
        <taxon>Piscirickettsiaceae</taxon>
        <taxon>Thiomicrorhabdus</taxon>
    </lineage>
</organism>